<dbReference type="FunFam" id="2.40.50.740:FF:000001">
    <property type="entry name" value="40S ribosomal protein S4"/>
    <property type="match status" value="1"/>
</dbReference>
<dbReference type="Gene3D" id="3.10.290.10">
    <property type="entry name" value="RNA-binding S4 domain"/>
    <property type="match status" value="1"/>
</dbReference>
<dbReference type="InterPro" id="IPR019452">
    <property type="entry name" value="VPS39/TGF_beta_rcpt-assoc_1"/>
</dbReference>
<comment type="similarity">
    <text evidence="1">Belongs to the eukaryotic ribosomal protein eS4 family.</text>
</comment>
<dbReference type="PROSITE" id="PS50889">
    <property type="entry name" value="S4"/>
    <property type="match status" value="1"/>
</dbReference>
<dbReference type="GO" id="GO:0002181">
    <property type="term" value="P:cytoplasmic translation"/>
    <property type="evidence" value="ECO:0007669"/>
    <property type="project" value="UniProtKB-ARBA"/>
</dbReference>
<dbReference type="InterPro" id="IPR036986">
    <property type="entry name" value="S4_RNA-bd_sf"/>
</dbReference>
<accession>U5HH58</accession>
<keyword evidence="5" id="KW-0687">Ribonucleoprotein</keyword>
<feature type="region of interest" description="Disordered" evidence="7">
    <location>
        <begin position="1432"/>
        <end position="1462"/>
    </location>
</feature>
<proteinExistence type="inferred from homology"/>
<gene>
    <name evidence="9" type="ORF">MVLG_06398</name>
</gene>
<dbReference type="InterPro" id="IPR041982">
    <property type="entry name" value="Ribosomal_eS4_KOW"/>
</dbReference>
<dbReference type="InterPro" id="IPR013845">
    <property type="entry name" value="Ribosomal_eS4_central_region"/>
</dbReference>
<evidence type="ECO:0000313" key="11">
    <source>
        <dbReference type="Proteomes" id="UP000017200"/>
    </source>
</evidence>
<feature type="domain" description="CNH" evidence="8">
    <location>
        <begin position="399"/>
        <end position="736"/>
    </location>
</feature>
<dbReference type="FunFam" id="3.10.290.10:FF:000002">
    <property type="entry name" value="40S ribosomal protein S4"/>
    <property type="match status" value="1"/>
</dbReference>
<dbReference type="Pfam" id="PF00900">
    <property type="entry name" value="Ribosomal_S4e"/>
    <property type="match status" value="1"/>
</dbReference>
<feature type="compositionally biased region" description="Low complexity" evidence="7">
    <location>
        <begin position="450"/>
        <end position="471"/>
    </location>
</feature>
<dbReference type="FunFam" id="2.30.30.30:FF:000005">
    <property type="entry name" value="40S ribosomal protein S4"/>
    <property type="match status" value="1"/>
</dbReference>
<evidence type="ECO:0000256" key="7">
    <source>
        <dbReference type="SAM" id="MobiDB-lite"/>
    </source>
</evidence>
<dbReference type="InterPro" id="IPR014722">
    <property type="entry name" value="Rib_uL2_dom2"/>
</dbReference>
<dbReference type="InterPro" id="IPR032277">
    <property type="entry name" value="Ribosomal_eS4_C"/>
</dbReference>
<feature type="compositionally biased region" description="Basic and acidic residues" evidence="7">
    <location>
        <begin position="1442"/>
        <end position="1462"/>
    </location>
</feature>
<dbReference type="Pfam" id="PF00780">
    <property type="entry name" value="CNH"/>
    <property type="match status" value="1"/>
</dbReference>
<dbReference type="InterPro" id="IPR038237">
    <property type="entry name" value="Ribosomal_eS4_central_sf"/>
</dbReference>
<dbReference type="PANTHER" id="PTHR11581">
    <property type="entry name" value="30S/40S RIBOSOMAL PROTEIN S4"/>
    <property type="match status" value="1"/>
</dbReference>
<dbReference type="HOGENOM" id="CLU_004400_0_0_1"/>
<organism evidence="9">
    <name type="scientific">Microbotryum lychnidis-dioicae (strain p1A1 Lamole / MvSl-1064)</name>
    <name type="common">Anther smut fungus</name>
    <dbReference type="NCBI Taxonomy" id="683840"/>
    <lineage>
        <taxon>Eukaryota</taxon>
        <taxon>Fungi</taxon>
        <taxon>Dikarya</taxon>
        <taxon>Basidiomycota</taxon>
        <taxon>Pucciniomycotina</taxon>
        <taxon>Microbotryomycetes</taxon>
        <taxon>Microbotryales</taxon>
        <taxon>Microbotryaceae</taxon>
        <taxon>Microbotryum</taxon>
    </lineage>
</organism>
<keyword evidence="3 6" id="KW-0694">RNA-binding</keyword>
<dbReference type="EMBL" id="GL541759">
    <property type="protein sequence ID" value="KDE03101.1"/>
    <property type="molecule type" value="Genomic_DNA"/>
</dbReference>
<keyword evidence="11" id="KW-1185">Reference proteome</keyword>
<dbReference type="OMA" id="DNWKGNF"/>
<feature type="compositionally biased region" description="Low complexity" evidence="7">
    <location>
        <begin position="347"/>
        <end position="359"/>
    </location>
</feature>
<dbReference type="GO" id="GO:0019843">
    <property type="term" value="F:rRNA binding"/>
    <property type="evidence" value="ECO:0007669"/>
    <property type="project" value="UniProtKB-KW"/>
</dbReference>
<dbReference type="InterPro" id="IPR000876">
    <property type="entry name" value="Ribosomal_eS4"/>
</dbReference>
<dbReference type="InParanoid" id="U5HH58"/>
<feature type="region of interest" description="Disordered" evidence="7">
    <location>
        <begin position="447"/>
        <end position="473"/>
    </location>
</feature>
<reference evidence="11" key="1">
    <citation type="submission" date="2010-11" db="EMBL/GenBank/DDBJ databases">
        <title>The genome sequence of Microbotryum violaceum strain p1A1 Lamole.</title>
        <authorList>
            <person name="Cuomo C."/>
            <person name="Perlin M."/>
            <person name="Young S.K."/>
            <person name="Zeng Q."/>
            <person name="Gargeya S."/>
            <person name="Alvarado L."/>
            <person name="Berlin A."/>
            <person name="Chapman S.B."/>
            <person name="Chen Z."/>
            <person name="Freedman E."/>
            <person name="Gellesch M."/>
            <person name="Goldberg J."/>
            <person name="Griggs A."/>
            <person name="Gujja S."/>
            <person name="Heilman E."/>
            <person name="Heiman D."/>
            <person name="Howarth C."/>
            <person name="Mehta T."/>
            <person name="Neiman D."/>
            <person name="Pearson M."/>
            <person name="Roberts A."/>
            <person name="Saif S."/>
            <person name="Shea T."/>
            <person name="Shenoy N."/>
            <person name="Sisk P."/>
            <person name="Stolte C."/>
            <person name="Sykes S."/>
            <person name="White J."/>
            <person name="Yandava C."/>
            <person name="Haas B."/>
            <person name="Nusbaum C."/>
            <person name="Birren B."/>
        </authorList>
    </citation>
    <scope>NUCLEOTIDE SEQUENCE [LARGE SCALE GENOMIC DNA]</scope>
    <source>
        <strain evidence="11">p1A1 Lamole</strain>
    </source>
</reference>
<evidence type="ECO:0000256" key="1">
    <source>
        <dbReference type="ARBA" id="ARBA00007500"/>
    </source>
</evidence>
<dbReference type="Gene3D" id="2.30.30.30">
    <property type="match status" value="1"/>
</dbReference>
<dbReference type="InterPro" id="IPR001180">
    <property type="entry name" value="CNH_dom"/>
</dbReference>
<feature type="compositionally biased region" description="Polar residues" evidence="7">
    <location>
        <begin position="775"/>
        <end position="791"/>
    </location>
</feature>
<feature type="region of interest" description="Disordered" evidence="7">
    <location>
        <begin position="338"/>
        <end position="359"/>
    </location>
</feature>
<dbReference type="Pfam" id="PF10366">
    <property type="entry name" value="Vps39_1"/>
    <property type="match status" value="1"/>
</dbReference>
<dbReference type="Pfam" id="PF08071">
    <property type="entry name" value="RS4NT"/>
    <property type="match status" value="1"/>
</dbReference>
<keyword evidence="2 6" id="KW-0699">rRNA-binding</keyword>
<dbReference type="OrthoDB" id="10258882at2759"/>
<evidence type="ECO:0000256" key="5">
    <source>
        <dbReference type="ARBA" id="ARBA00023274"/>
    </source>
</evidence>
<evidence type="ECO:0000256" key="6">
    <source>
        <dbReference type="PROSITE-ProRule" id="PRU00182"/>
    </source>
</evidence>
<dbReference type="InterPro" id="IPR018199">
    <property type="entry name" value="Ribosomal_eS4_N_CS"/>
</dbReference>
<sequence>MPKLLHGRRALGGKATARWLANLGISPSGPERAEVDAQAWAQFLFLTLRTTIMARGPKKHLKRLAAPSSWMLDKMGGAHAPRPSPGPHKLRECLPLSIFLRNRMKYALTGREVTLIVKQRLIKIDNKVRTDETFPTGFQDVITIDKSGENFRLMYDVKGRFLCHAITAEEANYKLCKVKKIQLGAKGVPFLVTHDGRTIRYPDPLIKVNDSVKIDLTENKIVDFVKFETGNLVMATGGRNMGRCGVIVHRERHLGGFDIVHVRDVLDREFATRVGNVFVLGQGSKPWVSLPKGKGVKLSIAEERDQKRRVAANAGATANTALGASGAVAVAVGSPLGTPAQQRGAGPARSSSPPSTPSRLSQLVSNVALVASGEASPASVVGGATTASTSTASATGINLANVRSVDASQDRIYVGASDGRVRIYTPNSSDADMLSLIKPSAGMWTPRPASPALKASGSGSSGGRSNPASPSFSEGPQIIALDLVDEISVTATRKAADRVAILARLNMAVILSEGILTFHALPSLAPLSVHSFPALRGVTTFALDEDELSGGGEPNSMRLCAIKRRSVNVLRVTCDGLSQLRDLPLRGGAVLCVLRRGHVCLADTENYSIIDLDAAVALPLLPISQAPNLDDPPDVPPGGIDPRQRPAIACVGTNEFLVASHTANTTLGLFVNESGEPCRGTLEWASNVRSLVVDPSYAIALLHNNTVEIHSLRTQEIAQVVHLPTSSSPLGLQPRSLAYSWSGVDLGAASGANKYALVSTPLLPLATLASPRPSTPTRSKGGQTSMPSSPAANVKSRGRGSVTRTFIVGKNSLYALTPLTLAVQADALMDRGRVDDALALADQLEKGSKGGRIQNPELAYVYLRAAFLSLALTHFQDAFKLFLRAGSDPRLVIRLFPDLRSPLMGPSDHLLVCRGVLKEVQEGKSVDEYIMANLEKNYAPHLKPDVETAPPTMELRATLTMTARDCLISYLQTWRTTRSEGSHRERVDDSRKVDITVDTTLGRLYAEEDRRDDLMALLEGKNDCVVQELEKPLLDNGSYDTWATILLQRGETSRALDVWTKILDGTYEDAQYTGGAERIFNLLWESQDKNLLDRFGIPLIKHDRQLGLRLFLDPKQSIQFETRQLLERIQTVDPEAADVYLEAAVLQGKDTDGRLQFDLVTRYIDSLGELLSNASILVHARNQTTAYTSVEDRASFLSFICSRVDHEAPHADFDRVRLKAILFLSTSNNYDLAAIKTKLESGPRASLVFERAIVYGHLGLHRQALFLLIHSLGDLVSADLYARQNGDLLDGQDVKKTVQILALPMPPSSSSSGTSKRRGTEAEVKRRERDLMRLVVDLCLTSSEQGSTTPIEASRVAALVQAQGMHLDPLSVLERLPSDWPFSLTSTFWARSFRRSLVAQHEAMLLKAIAARENSDVTERVGNLYLSLPPTVQTEGPTAWDRGGDGGEKKKMGGRPRKDEEKVVTEVKVVNEGYRVDEDEVDLS</sequence>
<evidence type="ECO:0000256" key="2">
    <source>
        <dbReference type="ARBA" id="ARBA00022730"/>
    </source>
</evidence>
<evidence type="ECO:0000259" key="8">
    <source>
        <dbReference type="PROSITE" id="PS50219"/>
    </source>
</evidence>
<dbReference type="EnsemblFungi" id="MVLG_06398T0">
    <property type="protein sequence ID" value="MVLG_06398T0"/>
    <property type="gene ID" value="MVLG_06398"/>
</dbReference>
<dbReference type="CDD" id="cd06087">
    <property type="entry name" value="KOW_RPS4"/>
    <property type="match status" value="1"/>
</dbReference>
<evidence type="ECO:0000256" key="3">
    <source>
        <dbReference type="ARBA" id="ARBA00022884"/>
    </source>
</evidence>
<keyword evidence="4" id="KW-0689">Ribosomal protein</keyword>
<reference evidence="9 11" key="3">
    <citation type="journal article" date="2015" name="BMC Genomics">
        <title>Sex and parasites: genomic and transcriptomic analysis of Microbotryum lychnidis-dioicae, the biotrophic and plant-castrating anther smut fungus.</title>
        <authorList>
            <person name="Perlin M.H."/>
            <person name="Amselem J."/>
            <person name="Fontanillas E."/>
            <person name="Toh S.S."/>
            <person name="Chen Z."/>
            <person name="Goldberg J."/>
            <person name="Duplessis S."/>
            <person name="Henrissat B."/>
            <person name="Young S."/>
            <person name="Zeng Q."/>
            <person name="Aguileta G."/>
            <person name="Petit E."/>
            <person name="Badouin H."/>
            <person name="Andrews J."/>
            <person name="Razeeq D."/>
            <person name="Gabaldon T."/>
            <person name="Quesneville H."/>
            <person name="Giraud T."/>
            <person name="Hood M.E."/>
            <person name="Schultz D.J."/>
            <person name="Cuomo C.A."/>
        </authorList>
    </citation>
    <scope>NUCLEOTIDE SEQUENCE [LARGE SCALE GENOMIC DNA]</scope>
    <source>
        <strain evidence="11">p1A1 Lamole</strain>
        <strain evidence="9">P1A1 Lamole</strain>
    </source>
</reference>
<dbReference type="GO" id="GO:0022627">
    <property type="term" value="C:cytosolic small ribosomal subunit"/>
    <property type="evidence" value="ECO:0007669"/>
    <property type="project" value="TreeGrafter"/>
</dbReference>
<dbReference type="InterPro" id="IPR013843">
    <property type="entry name" value="Ribosomal_eS4_N"/>
</dbReference>
<evidence type="ECO:0000313" key="9">
    <source>
        <dbReference type="EMBL" id="KDE03101.1"/>
    </source>
</evidence>
<protein>
    <recommendedName>
        <fullName evidence="8">CNH domain-containing protein</fullName>
    </recommendedName>
</protein>
<evidence type="ECO:0000256" key="4">
    <source>
        <dbReference type="ARBA" id="ARBA00022980"/>
    </source>
</evidence>
<reference evidence="9" key="2">
    <citation type="submission" date="2010-11" db="EMBL/GenBank/DDBJ databases">
        <authorList>
            <consortium name="The Broad Institute Genome Sequencing Platform"/>
            <person name="Earl A."/>
            <person name="Ward D."/>
            <person name="Feldgarden M."/>
            <person name="Gevers D."/>
            <person name="Butler R."/>
            <person name="Young S.K."/>
            <person name="Zeng Q."/>
            <person name="Gargeya S."/>
            <person name="Fitzgerald M."/>
            <person name="Haas B."/>
            <person name="Abouelleil A."/>
            <person name="Alvarado L."/>
            <person name="Arachchi H.M."/>
            <person name="Berlin A."/>
            <person name="Brown A."/>
            <person name="Chapman S.B."/>
            <person name="Chen Z."/>
            <person name="Dunbar C."/>
            <person name="Freedman E."/>
            <person name="Gearin G."/>
            <person name="Gellesch M."/>
            <person name="Goldberg J."/>
            <person name="Griggs A."/>
            <person name="Gujja S."/>
            <person name="Heilman E."/>
            <person name="Heiman D."/>
            <person name="Howarth C."/>
            <person name="Larson L."/>
            <person name="Lui A."/>
            <person name="MacDonald P.J.P."/>
            <person name="Mehta T."/>
            <person name="Montmayeur A."/>
            <person name="Murphy C."/>
            <person name="Neiman D."/>
            <person name="Pearson M."/>
            <person name="Priest M."/>
            <person name="Roberts A."/>
            <person name="Saif S."/>
            <person name="Shea T."/>
            <person name="Shenoy N."/>
            <person name="Sisk P."/>
            <person name="Stolte C."/>
            <person name="Sykes S."/>
            <person name="White J."/>
            <person name="Yandava C."/>
            <person name="Wortman J."/>
            <person name="Nusbaum C."/>
            <person name="Birren B."/>
        </authorList>
    </citation>
    <scope>NUCLEOTIDE SEQUENCE</scope>
    <source>
        <strain evidence="9">P1A1 Lamole</strain>
    </source>
</reference>
<dbReference type="GO" id="GO:0003735">
    <property type="term" value="F:structural constituent of ribosome"/>
    <property type="evidence" value="ECO:0007669"/>
    <property type="project" value="InterPro"/>
</dbReference>
<dbReference type="Proteomes" id="UP000017200">
    <property type="component" value="Unassembled WGS sequence"/>
</dbReference>
<dbReference type="Gene3D" id="2.40.50.740">
    <property type="match status" value="1"/>
</dbReference>
<dbReference type="HAMAP" id="MF_00485">
    <property type="entry name" value="Ribosomal_eS4"/>
    <property type="match status" value="1"/>
</dbReference>
<feature type="region of interest" description="Disordered" evidence="7">
    <location>
        <begin position="1304"/>
        <end position="1324"/>
    </location>
</feature>
<dbReference type="PANTHER" id="PTHR11581:SF0">
    <property type="entry name" value="SMALL RIBOSOMAL SUBUNIT PROTEIN ES4"/>
    <property type="match status" value="1"/>
</dbReference>
<evidence type="ECO:0000313" key="10">
    <source>
        <dbReference type="EnsemblFungi" id="MVLG_06398T0"/>
    </source>
</evidence>
<feature type="region of interest" description="Disordered" evidence="7">
    <location>
        <begin position="767"/>
        <end position="797"/>
    </location>
</feature>
<dbReference type="STRING" id="683840.U5HH58"/>
<dbReference type="PROSITE" id="PS00528">
    <property type="entry name" value="RIBOSOMAL_S4E"/>
    <property type="match status" value="1"/>
</dbReference>
<dbReference type="PROSITE" id="PS50219">
    <property type="entry name" value="CNH"/>
    <property type="match status" value="1"/>
</dbReference>
<dbReference type="EMBL" id="AEIJ01000755">
    <property type="status" value="NOT_ANNOTATED_CDS"/>
    <property type="molecule type" value="Genomic_DNA"/>
</dbReference>
<name>U5HH58_USTV1</name>
<reference evidence="10" key="4">
    <citation type="submission" date="2015-06" db="UniProtKB">
        <authorList>
            <consortium name="EnsemblFungi"/>
        </authorList>
    </citation>
    <scope>IDENTIFICATION</scope>
</reference>
<dbReference type="Pfam" id="PF16121">
    <property type="entry name" value="40S_S4_C"/>
    <property type="match status" value="1"/>
</dbReference>